<organism evidence="1 2">
    <name type="scientific">Mycolicibacterium murale</name>
    <dbReference type="NCBI Taxonomy" id="182220"/>
    <lineage>
        <taxon>Bacteria</taxon>
        <taxon>Bacillati</taxon>
        <taxon>Actinomycetota</taxon>
        <taxon>Actinomycetes</taxon>
        <taxon>Mycobacteriales</taxon>
        <taxon>Mycobacteriaceae</taxon>
        <taxon>Mycolicibacterium</taxon>
    </lineage>
</organism>
<gene>
    <name evidence="1" type="ORF">MMUR_07630</name>
</gene>
<dbReference type="SUPFAM" id="SSF159709">
    <property type="entry name" value="PhnH-like"/>
    <property type="match status" value="1"/>
</dbReference>
<comment type="caution">
    <text evidence="1">The sequence shown here is derived from an EMBL/GenBank/DDBJ whole genome shotgun (WGS) entry which is preliminary data.</text>
</comment>
<proteinExistence type="predicted"/>
<protein>
    <recommendedName>
        <fullName evidence="3">Carbon-phosphorus lyase subunit PhnH</fullName>
    </recommendedName>
</protein>
<dbReference type="EMBL" id="BLKT01000003">
    <property type="protein sequence ID" value="GFG56627.1"/>
    <property type="molecule type" value="Genomic_DNA"/>
</dbReference>
<dbReference type="AlphaFoldDB" id="A0A7I9WH65"/>
<evidence type="ECO:0000313" key="1">
    <source>
        <dbReference type="EMBL" id="GFG56627.1"/>
    </source>
</evidence>
<dbReference type="RefSeq" id="WP_193488182.1">
    <property type="nucleotide sequence ID" value="NZ_BAAAMC010000028.1"/>
</dbReference>
<dbReference type="InterPro" id="IPR008772">
    <property type="entry name" value="Phosphonate_metab_PhnH"/>
</dbReference>
<keyword evidence="2" id="KW-1185">Reference proteome</keyword>
<evidence type="ECO:0008006" key="3">
    <source>
        <dbReference type="Google" id="ProtNLM"/>
    </source>
</evidence>
<accession>A0A7I9WH65</accession>
<evidence type="ECO:0000313" key="2">
    <source>
        <dbReference type="Proteomes" id="UP000465241"/>
    </source>
</evidence>
<dbReference type="Proteomes" id="UP000465241">
    <property type="component" value="Unassembled WGS sequence"/>
</dbReference>
<sequence length="187" mass="19365">MTWDLVHDSRSTFLACMHALCSPGTPFELPQTPHMTDRPELDRAAAVLLALLDRGLGLAIHGGDAAAQVAAAACTATGADSTDLGAADWVLVDGPPAPAIVHARRGTPTNPESSATLVIASTGPTRPVRLAGPGLREPVTHRIPLDELAQQALVVANQNPPMGLDIFIVTPDCLIGLPRSVTLQAVA</sequence>
<dbReference type="GO" id="GO:0019634">
    <property type="term" value="P:organic phosphonate metabolic process"/>
    <property type="evidence" value="ECO:0007669"/>
    <property type="project" value="InterPro"/>
</dbReference>
<reference evidence="1 2" key="1">
    <citation type="journal article" date="2019" name="Emerg. Microbes Infect.">
        <title>Comprehensive subspecies identification of 175 nontuberculous mycobacteria species based on 7547 genomic profiles.</title>
        <authorList>
            <person name="Matsumoto Y."/>
            <person name="Kinjo T."/>
            <person name="Motooka D."/>
            <person name="Nabeya D."/>
            <person name="Jung N."/>
            <person name="Uechi K."/>
            <person name="Horii T."/>
            <person name="Iida T."/>
            <person name="Fujita J."/>
            <person name="Nakamura S."/>
        </authorList>
    </citation>
    <scope>NUCLEOTIDE SEQUENCE [LARGE SCALE GENOMIC DNA]</scope>
    <source>
        <strain evidence="1 2">JCM 13392</strain>
    </source>
</reference>
<name>A0A7I9WH65_9MYCO</name>
<dbReference type="Gene3D" id="3.40.50.11310">
    <property type="entry name" value="Bacterial phosphonate metabolism protein PhnH"/>
    <property type="match status" value="1"/>
</dbReference>
<dbReference type="InterPro" id="IPR038058">
    <property type="entry name" value="PhnH-like_sp"/>
</dbReference>
<dbReference type="Pfam" id="PF05845">
    <property type="entry name" value="PhnH"/>
    <property type="match status" value="1"/>
</dbReference>